<feature type="domain" description="Major facilitator superfamily (MFS) profile" evidence="7">
    <location>
        <begin position="11"/>
        <end position="450"/>
    </location>
</feature>
<organism evidence="8 9">
    <name type="scientific">Stutzerimonas zhaodongensis</name>
    <dbReference type="NCBI Taxonomy" id="1176257"/>
    <lineage>
        <taxon>Bacteria</taxon>
        <taxon>Pseudomonadati</taxon>
        <taxon>Pseudomonadota</taxon>
        <taxon>Gammaproteobacteria</taxon>
        <taxon>Pseudomonadales</taxon>
        <taxon>Pseudomonadaceae</taxon>
        <taxon>Stutzerimonas</taxon>
    </lineage>
</organism>
<feature type="transmembrane region" description="Helical" evidence="6">
    <location>
        <begin position="47"/>
        <end position="68"/>
    </location>
</feature>
<evidence type="ECO:0000256" key="3">
    <source>
        <dbReference type="ARBA" id="ARBA00022692"/>
    </source>
</evidence>
<feature type="transmembrane region" description="Helical" evidence="6">
    <location>
        <begin position="395"/>
        <end position="416"/>
    </location>
</feature>
<dbReference type="EMBL" id="QNTV01000025">
    <property type="protein sequence ID" value="RBA52180.1"/>
    <property type="molecule type" value="Genomic_DNA"/>
</dbReference>
<evidence type="ECO:0000256" key="2">
    <source>
        <dbReference type="ARBA" id="ARBA00022448"/>
    </source>
</evidence>
<evidence type="ECO:0000313" key="9">
    <source>
        <dbReference type="Proteomes" id="UP000252554"/>
    </source>
</evidence>
<dbReference type="AlphaFoldDB" id="A0A365PPG1"/>
<dbReference type="Pfam" id="PF07690">
    <property type="entry name" value="MFS_1"/>
    <property type="match status" value="1"/>
</dbReference>
<feature type="transmembrane region" description="Helical" evidence="6">
    <location>
        <begin position="300"/>
        <end position="317"/>
    </location>
</feature>
<feature type="transmembrane region" description="Helical" evidence="6">
    <location>
        <begin position="222"/>
        <end position="244"/>
    </location>
</feature>
<dbReference type="PANTHER" id="PTHR42718">
    <property type="entry name" value="MAJOR FACILITATOR SUPERFAMILY MULTIDRUG TRANSPORTER MFSC"/>
    <property type="match status" value="1"/>
</dbReference>
<feature type="transmembrane region" description="Helical" evidence="6">
    <location>
        <begin position="264"/>
        <end position="288"/>
    </location>
</feature>
<evidence type="ECO:0000256" key="1">
    <source>
        <dbReference type="ARBA" id="ARBA00004141"/>
    </source>
</evidence>
<name>A0A365PPG1_9GAMM</name>
<dbReference type="InterPro" id="IPR020846">
    <property type="entry name" value="MFS_dom"/>
</dbReference>
<dbReference type="Gene3D" id="1.20.1720.10">
    <property type="entry name" value="Multidrug resistance protein D"/>
    <property type="match status" value="1"/>
</dbReference>
<dbReference type="Proteomes" id="UP000252554">
    <property type="component" value="Unassembled WGS sequence"/>
</dbReference>
<gene>
    <name evidence="8" type="ORF">DQ403_21110</name>
</gene>
<keyword evidence="3 6" id="KW-0812">Transmembrane</keyword>
<proteinExistence type="predicted"/>
<feature type="transmembrane region" description="Helical" evidence="6">
    <location>
        <begin position="165"/>
        <end position="186"/>
    </location>
</feature>
<comment type="subcellular location">
    <subcellularLocation>
        <location evidence="1">Membrane</location>
        <topology evidence="1">Multi-pass membrane protein</topology>
    </subcellularLocation>
</comment>
<dbReference type="InterPro" id="IPR011701">
    <property type="entry name" value="MFS"/>
</dbReference>
<dbReference type="InterPro" id="IPR036259">
    <property type="entry name" value="MFS_trans_sf"/>
</dbReference>
<keyword evidence="4 6" id="KW-1133">Transmembrane helix</keyword>
<feature type="transmembrane region" description="Helical" evidence="6">
    <location>
        <begin position="137"/>
        <end position="159"/>
    </location>
</feature>
<feature type="transmembrane region" description="Helical" evidence="6">
    <location>
        <begin position="106"/>
        <end position="125"/>
    </location>
</feature>
<dbReference type="GO" id="GO:0022857">
    <property type="term" value="F:transmembrane transporter activity"/>
    <property type="evidence" value="ECO:0007669"/>
    <property type="project" value="InterPro"/>
</dbReference>
<feature type="transmembrane region" description="Helical" evidence="6">
    <location>
        <begin position="80"/>
        <end position="100"/>
    </location>
</feature>
<keyword evidence="5 6" id="KW-0472">Membrane</keyword>
<comment type="caution">
    <text evidence="8">The sequence shown here is derived from an EMBL/GenBank/DDBJ whole genome shotgun (WGS) entry which is preliminary data.</text>
</comment>
<dbReference type="SUPFAM" id="SSF103473">
    <property type="entry name" value="MFS general substrate transporter"/>
    <property type="match status" value="1"/>
</dbReference>
<feature type="transmembrane region" description="Helical" evidence="6">
    <location>
        <begin position="198"/>
        <end position="216"/>
    </location>
</feature>
<dbReference type="Gene3D" id="1.20.1250.20">
    <property type="entry name" value="MFS general substrate transporter like domains"/>
    <property type="match status" value="1"/>
</dbReference>
<feature type="transmembrane region" description="Helical" evidence="6">
    <location>
        <begin position="329"/>
        <end position="347"/>
    </location>
</feature>
<dbReference type="GO" id="GO:0016020">
    <property type="term" value="C:membrane"/>
    <property type="evidence" value="ECO:0007669"/>
    <property type="project" value="UniProtKB-SubCell"/>
</dbReference>
<evidence type="ECO:0000256" key="6">
    <source>
        <dbReference type="SAM" id="Phobius"/>
    </source>
</evidence>
<reference evidence="8 9" key="1">
    <citation type="submission" date="2018-06" db="EMBL/GenBank/DDBJ databases">
        <title>Whole genome sequencing of four bacterial strains from South Shetland trench revealing bio-synthetic gene clusters.</title>
        <authorList>
            <person name="Abdel-Mageed W.M."/>
            <person name="Lehri B."/>
            <person name="Jarmusch S.A."/>
            <person name="Miranda K."/>
            <person name="Goodfellow M."/>
            <person name="Jaspars M."/>
            <person name="Karlyshev A.V."/>
        </authorList>
    </citation>
    <scope>NUCLEOTIDE SEQUENCE [LARGE SCALE GENOMIC DNA]</scope>
    <source>
        <strain evidence="8 9">SST2</strain>
    </source>
</reference>
<dbReference type="RefSeq" id="WP_128121828.1">
    <property type="nucleotide sequence ID" value="NZ_QNTV01000025.1"/>
</dbReference>
<keyword evidence="2" id="KW-0813">Transport</keyword>
<evidence type="ECO:0000256" key="4">
    <source>
        <dbReference type="ARBA" id="ARBA00022989"/>
    </source>
</evidence>
<evidence type="ECO:0000313" key="8">
    <source>
        <dbReference type="EMBL" id="RBA52180.1"/>
    </source>
</evidence>
<feature type="transmembrane region" description="Helical" evidence="6">
    <location>
        <begin position="353"/>
        <end position="374"/>
    </location>
</feature>
<evidence type="ECO:0000259" key="7">
    <source>
        <dbReference type="PROSITE" id="PS50850"/>
    </source>
</evidence>
<sequence>MPLRSSSLTPILVACCLGFLVVQLDVSVVNVGLGALKEAFGTDLTGLQWVINSYALIFSALLILGGACGDKWGAKSTFTAGFATFTLGSIGCGLSDSMTMLVAMRMLQGVGAAFLVPTSLTLIRLSFANPDHRRSAVALWGACGGIALAAGPVIGGLLIDFLGWRSVFLINVPIGILAIVLISRYAPASPRMDKKVDAGGQVSIAISLAALTYALTESSGQGWTALTLSSLVGAALFLLVFVLVERRVKAPMLPARLAKNRVLVSMSLAGAVINLTFYGTVFVFSIYFQTILHYDAFKTGLSFVPLTAVLTLSTLMSSRIARTISARRIIITGFIIQVIGFLALSQIGTQPSFWILNGALMLVGIGSACSVPSITNSMLAAVTRHDAGIASGLMASARQLGGVIGVAVFGTMIATTDAESFAKGMSNAMLLSALTLVVCIGAILLLTRHPVAALDAEQAVRRDS</sequence>
<accession>A0A365PPG1</accession>
<protein>
    <submittedName>
        <fullName evidence="8">MFS transporter</fullName>
    </submittedName>
</protein>
<dbReference type="PROSITE" id="PS50850">
    <property type="entry name" value="MFS"/>
    <property type="match status" value="1"/>
</dbReference>
<feature type="transmembrane region" description="Helical" evidence="6">
    <location>
        <begin position="428"/>
        <end position="446"/>
    </location>
</feature>
<dbReference type="PANTHER" id="PTHR42718:SF9">
    <property type="entry name" value="MAJOR FACILITATOR SUPERFAMILY MULTIDRUG TRANSPORTER MFSC"/>
    <property type="match status" value="1"/>
</dbReference>
<dbReference type="CDD" id="cd17321">
    <property type="entry name" value="MFS_MMR_MDR_like"/>
    <property type="match status" value="1"/>
</dbReference>
<evidence type="ECO:0000256" key="5">
    <source>
        <dbReference type="ARBA" id="ARBA00023136"/>
    </source>
</evidence>
<dbReference type="PROSITE" id="PS51257">
    <property type="entry name" value="PROKAR_LIPOPROTEIN"/>
    <property type="match status" value="1"/>
</dbReference>